<comment type="similarity">
    <text evidence="1">Belongs to the protein kinase superfamily. ADCK protein kinase family.</text>
</comment>
<dbReference type="InterPro" id="IPR034646">
    <property type="entry name" value="ADCK3_dom"/>
</dbReference>
<dbReference type="PANTHER" id="PTHR43851">
    <property type="match status" value="1"/>
</dbReference>
<dbReference type="PANTHER" id="PTHR43851:SF3">
    <property type="entry name" value="COENZYME Q8"/>
    <property type="match status" value="1"/>
</dbReference>
<keyword evidence="3" id="KW-0547">Nucleotide-binding</keyword>
<evidence type="ECO:0000256" key="5">
    <source>
        <dbReference type="SAM" id="MobiDB-lite"/>
    </source>
</evidence>
<dbReference type="InterPro" id="IPR004147">
    <property type="entry name" value="ABC1_dom"/>
</dbReference>
<dbReference type="CDD" id="cd13970">
    <property type="entry name" value="ABC1_ADCK3"/>
    <property type="match status" value="1"/>
</dbReference>
<dbReference type="GO" id="GO:0005524">
    <property type="term" value="F:ATP binding"/>
    <property type="evidence" value="ECO:0007669"/>
    <property type="project" value="UniProtKB-KW"/>
</dbReference>
<feature type="region of interest" description="Disordered" evidence="5">
    <location>
        <begin position="1"/>
        <end position="26"/>
    </location>
</feature>
<dbReference type="GO" id="GO:0016740">
    <property type="term" value="F:transferase activity"/>
    <property type="evidence" value="ECO:0007669"/>
    <property type="project" value="UniProtKB-KW"/>
</dbReference>
<keyword evidence="2" id="KW-0808">Transferase</keyword>
<gene>
    <name evidence="7" type="ORF">AVDCRST_MAG13-1414</name>
</gene>
<dbReference type="SUPFAM" id="SSF56112">
    <property type="entry name" value="Protein kinase-like (PK-like)"/>
    <property type="match status" value="1"/>
</dbReference>
<evidence type="ECO:0000256" key="4">
    <source>
        <dbReference type="ARBA" id="ARBA00022840"/>
    </source>
</evidence>
<feature type="domain" description="ABC1 atypical kinase-like" evidence="6">
    <location>
        <begin position="114"/>
        <end position="352"/>
    </location>
</feature>
<dbReference type="InterPro" id="IPR051409">
    <property type="entry name" value="Atypical_kinase_ADCK"/>
</dbReference>
<evidence type="ECO:0000259" key="6">
    <source>
        <dbReference type="Pfam" id="PF03109"/>
    </source>
</evidence>
<sequence length="475" mass="52656">MADDQHLTPPPHPTPRPGRDVPTSRVGRTARFGGMVAGQGARWVGMRAANAFRTDERADRAQADRAVATAHELVARLGEMKGAAMKLGQVLSTIDFDLVPEGEREAFKATLASLRDDAPRVPFSKQRKLMEQDLGGKLTSFFSEFDEVPIAAASIGQVYRARTLEGRDVAVKVQYPGIAEAVETDLRNMNILLPLVKRLAPGLDVRAIAGELRDRIGEELDYEIEAQNQRRVGRAFRGHPFITVPGVDTSLSTRRVLVTDFVDAMPFEGVKRLPEAERDRFAEIQFRFFYGLVTREHIAAGDPHPGNTLLAPDGRVVFLDFGFIRRMDPAYLESERELARAVIAGDADAVKASLVHLGYLPEPDRFVAEDLLGQLRMAGEWYFEPGFRRLDPEYVRATIEVATSPRSPYFAQMRRQTVPAQAVLIRRMEGLLFSVLGELRAGADWGALALEYIAGRPPATELGRIEEEWLVAAAA</sequence>
<evidence type="ECO:0000256" key="2">
    <source>
        <dbReference type="ARBA" id="ARBA00022679"/>
    </source>
</evidence>
<evidence type="ECO:0000313" key="7">
    <source>
        <dbReference type="EMBL" id="CAA9485168.1"/>
    </source>
</evidence>
<evidence type="ECO:0000256" key="1">
    <source>
        <dbReference type="ARBA" id="ARBA00009670"/>
    </source>
</evidence>
<dbReference type="Pfam" id="PF03109">
    <property type="entry name" value="ABC1"/>
    <property type="match status" value="1"/>
</dbReference>
<reference evidence="7" key="1">
    <citation type="submission" date="2020-02" db="EMBL/GenBank/DDBJ databases">
        <authorList>
            <person name="Meier V. D."/>
        </authorList>
    </citation>
    <scope>NUCLEOTIDE SEQUENCE</scope>
    <source>
        <strain evidence="7">AVDCRST_MAG13</strain>
    </source>
</reference>
<dbReference type="EMBL" id="CADCVO010000220">
    <property type="protein sequence ID" value="CAA9485168.1"/>
    <property type="molecule type" value="Genomic_DNA"/>
</dbReference>
<proteinExistence type="inferred from homology"/>
<organism evidence="7">
    <name type="scientific">uncultured Solirubrobacteraceae bacterium</name>
    <dbReference type="NCBI Taxonomy" id="1162706"/>
    <lineage>
        <taxon>Bacteria</taxon>
        <taxon>Bacillati</taxon>
        <taxon>Actinomycetota</taxon>
        <taxon>Thermoleophilia</taxon>
        <taxon>Solirubrobacterales</taxon>
        <taxon>Solirubrobacteraceae</taxon>
        <taxon>environmental samples</taxon>
    </lineage>
</organism>
<dbReference type="AlphaFoldDB" id="A0A6J4S338"/>
<dbReference type="InterPro" id="IPR011009">
    <property type="entry name" value="Kinase-like_dom_sf"/>
</dbReference>
<accession>A0A6J4S338</accession>
<name>A0A6J4S338_9ACTN</name>
<protein>
    <submittedName>
        <fullName evidence="7">ABC1 family protein</fullName>
    </submittedName>
</protein>
<evidence type="ECO:0000256" key="3">
    <source>
        <dbReference type="ARBA" id="ARBA00022741"/>
    </source>
</evidence>
<keyword evidence="4" id="KW-0067">ATP-binding</keyword>